<dbReference type="Proteomes" id="UP001311915">
    <property type="component" value="Unassembled WGS sequence"/>
</dbReference>
<proteinExistence type="predicted"/>
<name>A0AAV9LFB9_9SOLN</name>
<dbReference type="EMBL" id="JAWPEI010000006">
    <property type="protein sequence ID" value="KAK4723992.1"/>
    <property type="molecule type" value="Genomic_DNA"/>
</dbReference>
<accession>A0AAV9LFB9</accession>
<evidence type="ECO:0000313" key="1">
    <source>
        <dbReference type="EMBL" id="KAK4723992.1"/>
    </source>
</evidence>
<evidence type="ECO:0000313" key="2">
    <source>
        <dbReference type="Proteomes" id="UP001311915"/>
    </source>
</evidence>
<sequence length="156" mass="17167">MPNTRSKGAPLLPYIPEVQRTLRKMVNAQQLEAQRYTLGLEAEIDTASNVYQTVGINQPRTAHMMYEEDDADLDGAGATGTIVLYALPLGVKFTITSTMIQLLYLKGMFRGAAGDDANQHLMNFVVICMSQEIRGANQIAMKLRLFPLSLTGEATN</sequence>
<keyword evidence="2" id="KW-1185">Reference proteome</keyword>
<dbReference type="AlphaFoldDB" id="A0AAV9LFB9"/>
<reference evidence="1 2" key="1">
    <citation type="submission" date="2023-10" db="EMBL/GenBank/DDBJ databases">
        <title>Genome-Wide Identification Analysis in wild type Solanum Pinnatisectum Reveals Some Genes Defensing Phytophthora Infestans.</title>
        <authorList>
            <person name="Sun C."/>
        </authorList>
    </citation>
    <scope>NUCLEOTIDE SEQUENCE [LARGE SCALE GENOMIC DNA]</scope>
    <source>
        <strain evidence="1">LQN</strain>
        <tissue evidence="1">Leaf</tissue>
    </source>
</reference>
<gene>
    <name evidence="1" type="ORF">R3W88_026771</name>
</gene>
<comment type="caution">
    <text evidence="1">The sequence shown here is derived from an EMBL/GenBank/DDBJ whole genome shotgun (WGS) entry which is preliminary data.</text>
</comment>
<protein>
    <submittedName>
        <fullName evidence="1">Uncharacterized protein</fullName>
    </submittedName>
</protein>
<organism evidence="1 2">
    <name type="scientific">Solanum pinnatisectum</name>
    <name type="common">tansyleaf nightshade</name>
    <dbReference type="NCBI Taxonomy" id="50273"/>
    <lineage>
        <taxon>Eukaryota</taxon>
        <taxon>Viridiplantae</taxon>
        <taxon>Streptophyta</taxon>
        <taxon>Embryophyta</taxon>
        <taxon>Tracheophyta</taxon>
        <taxon>Spermatophyta</taxon>
        <taxon>Magnoliopsida</taxon>
        <taxon>eudicotyledons</taxon>
        <taxon>Gunneridae</taxon>
        <taxon>Pentapetalae</taxon>
        <taxon>asterids</taxon>
        <taxon>lamiids</taxon>
        <taxon>Solanales</taxon>
        <taxon>Solanaceae</taxon>
        <taxon>Solanoideae</taxon>
        <taxon>Solaneae</taxon>
        <taxon>Solanum</taxon>
    </lineage>
</organism>